<evidence type="ECO:0000313" key="3">
    <source>
        <dbReference type="EMBL" id="GFG28437.1"/>
    </source>
</evidence>
<comment type="caution">
    <text evidence="3">The sequence shown here is derived from an EMBL/GenBank/DDBJ whole genome shotgun (WGS) entry which is preliminary data.</text>
</comment>
<dbReference type="Proteomes" id="UP000502823">
    <property type="component" value="Unassembled WGS sequence"/>
</dbReference>
<dbReference type="InParanoid" id="A0A6L2PEA6"/>
<proteinExistence type="predicted"/>
<protein>
    <submittedName>
        <fullName evidence="3">Uncharacterized protein</fullName>
    </submittedName>
</protein>
<keyword evidence="2" id="KW-1133">Transmembrane helix</keyword>
<dbReference type="EMBL" id="BLKM01009860">
    <property type="protein sequence ID" value="GFG28437.1"/>
    <property type="molecule type" value="Genomic_DNA"/>
</dbReference>
<organism evidence="3 4">
    <name type="scientific">Coptotermes formosanus</name>
    <name type="common">Formosan subterranean termite</name>
    <dbReference type="NCBI Taxonomy" id="36987"/>
    <lineage>
        <taxon>Eukaryota</taxon>
        <taxon>Metazoa</taxon>
        <taxon>Ecdysozoa</taxon>
        <taxon>Arthropoda</taxon>
        <taxon>Hexapoda</taxon>
        <taxon>Insecta</taxon>
        <taxon>Pterygota</taxon>
        <taxon>Neoptera</taxon>
        <taxon>Polyneoptera</taxon>
        <taxon>Dictyoptera</taxon>
        <taxon>Blattodea</taxon>
        <taxon>Blattoidea</taxon>
        <taxon>Termitoidae</taxon>
        <taxon>Rhinotermitidae</taxon>
        <taxon>Coptotermes</taxon>
    </lineage>
</organism>
<gene>
    <name evidence="3" type="ORF">Cfor_00624</name>
</gene>
<evidence type="ECO:0000313" key="4">
    <source>
        <dbReference type="Proteomes" id="UP000502823"/>
    </source>
</evidence>
<accession>A0A6L2PEA6</accession>
<dbReference type="AlphaFoldDB" id="A0A6L2PEA6"/>
<keyword evidence="2" id="KW-0812">Transmembrane</keyword>
<sequence length="339" mass="36038">MDGKINFILEASEMLCGSTDACCSELKIYLSNNAIRRFITVRVLRYCCRLPLLLGVMLGVVAAIVIITVMLCCFCSCCILYKKRQPPANGGPLYRMHCSSTASGVANMYSFSNPNSLAVTPLDAAIASTGLMVDLDPVVAANSVVPTESRTTMPRGHTFSRETRPIAMDLNVSELGEMSDRVPGTRTGLLTPEPPPPYNSSRDEQHSDSAVQVLGHGTSFSQRTFNPVSPTCPSTNVGLQPSLCVISQTSSTWMTQIESQLPPISQTFTNAVTPLATCTTFNPSPTTEPAVNEQITGNTSVVQATVSGVGPVLLPASGTPPLTTSVSGGHDALYHSTKF</sequence>
<reference evidence="4" key="1">
    <citation type="submission" date="2020-01" db="EMBL/GenBank/DDBJ databases">
        <title>Draft genome sequence of the Termite Coptotermes fromosanus.</title>
        <authorList>
            <person name="Itakura S."/>
            <person name="Yosikawa Y."/>
            <person name="Umezawa K."/>
        </authorList>
    </citation>
    <scope>NUCLEOTIDE SEQUENCE [LARGE SCALE GENOMIC DNA]</scope>
</reference>
<keyword evidence="2" id="KW-0472">Membrane</keyword>
<dbReference type="OrthoDB" id="10010453at2759"/>
<evidence type="ECO:0000256" key="2">
    <source>
        <dbReference type="SAM" id="Phobius"/>
    </source>
</evidence>
<name>A0A6L2PEA6_COPFO</name>
<evidence type="ECO:0000256" key="1">
    <source>
        <dbReference type="SAM" id="MobiDB-lite"/>
    </source>
</evidence>
<feature type="transmembrane region" description="Helical" evidence="2">
    <location>
        <begin position="52"/>
        <end position="81"/>
    </location>
</feature>
<feature type="region of interest" description="Disordered" evidence="1">
    <location>
        <begin position="180"/>
        <end position="208"/>
    </location>
</feature>
<keyword evidence="4" id="KW-1185">Reference proteome</keyword>